<evidence type="ECO:0000256" key="7">
    <source>
        <dbReference type="SAM" id="MobiDB-lite"/>
    </source>
</evidence>
<dbReference type="InterPro" id="IPR051167">
    <property type="entry name" value="Prolyl_oligopep/macrocyclase"/>
</dbReference>
<dbReference type="InterPro" id="IPR029058">
    <property type="entry name" value="AB_hydrolase_fold"/>
</dbReference>
<evidence type="ECO:0000256" key="3">
    <source>
        <dbReference type="ARBA" id="ARBA00011897"/>
    </source>
</evidence>
<dbReference type="InterPro" id="IPR002471">
    <property type="entry name" value="Pept_S9_AS"/>
</dbReference>
<dbReference type="SUPFAM" id="SSF53474">
    <property type="entry name" value="alpha/beta-Hydrolases"/>
    <property type="match status" value="1"/>
</dbReference>
<dbReference type="OrthoDB" id="9801421at2"/>
<sequence length="728" mass="78615">MSAPPEHPAARPYPEAERLDLVDDLHGHRILDPYRWLEDPDDPRTVTWSAAQDDLARAQLDALPGRAALGARLEELLAAGAVSVPLWRAGRRFFSRRDPGGEHAVVLVRDPGPDGPGTGPERVLLDPMAIDPSGLTTLDSWVPDLEGRRLAYQLSVGGDEQSVLHVLDVADGSPVEGPIDRCHYSSIAWRDGGAEFFYVRKVAPEEVPEGEQDFHRRVWRHRVGTDPDTDELVTGPGLYDDHTYYGARLSRDGRWLLVSGSIGTARKDSIWIAELDGDAAVPELTPILTQDDDVQAMMWVERDGLLYAVTTDGAPRWRLVVTDPRTPGREHWRELVAEDPESVLEGARWLEPAPGSGDEPLLVLARARHAVGEVALHGVDGSPRGTVTLPGPGSLTGLSVPDRDTPELWGRLWVGWTDLVTPPAVHRGDRTGSLVLDTPSPGRVAGGRTEAEPTGRVDPVPDVRSEQRAFTSADGTTVRMFVVTPATGDGPWPVLMTGYGGFGISREPAYNTTALAWAAAGGAYVLVSLRGGGEEGAAWHRAGKRESKQNVFDDLHAAAETLIADGTTTPERLAISGGSNGGLLVGAALVQRPDLYRAVACSAPLLDMVRYERFSLGRTWNEEYGTADDATELGWLLSYSPYHHVTAGTEYPAVLFTVFDSDTRVDPCHARKMCAALQAATTGDPATDPILLRRETDVGHGARSVSRSVALSVDTMAFLAARTGLELT</sequence>
<dbReference type="EMBL" id="SHKL01000001">
    <property type="protein sequence ID" value="RZT84627.1"/>
    <property type="molecule type" value="Genomic_DNA"/>
</dbReference>
<evidence type="ECO:0000256" key="1">
    <source>
        <dbReference type="ARBA" id="ARBA00001070"/>
    </source>
</evidence>
<feature type="domain" description="Peptidase S9 prolyl oligopeptidase catalytic" evidence="8">
    <location>
        <begin position="512"/>
        <end position="722"/>
    </location>
</feature>
<evidence type="ECO:0000313" key="11">
    <source>
        <dbReference type="Proteomes" id="UP000291591"/>
    </source>
</evidence>
<evidence type="ECO:0000256" key="5">
    <source>
        <dbReference type="ARBA" id="ARBA00022801"/>
    </source>
</evidence>
<dbReference type="Proteomes" id="UP000291591">
    <property type="component" value="Unassembled WGS sequence"/>
</dbReference>
<dbReference type="InterPro" id="IPR002470">
    <property type="entry name" value="Peptidase_S9A"/>
</dbReference>
<name>A0A4Q7URY3_PSEST</name>
<dbReference type="GO" id="GO:0006508">
    <property type="term" value="P:proteolysis"/>
    <property type="evidence" value="ECO:0007669"/>
    <property type="project" value="UniProtKB-KW"/>
</dbReference>
<evidence type="ECO:0000256" key="2">
    <source>
        <dbReference type="ARBA" id="ARBA00005228"/>
    </source>
</evidence>
<dbReference type="PANTHER" id="PTHR42881">
    <property type="entry name" value="PROLYL ENDOPEPTIDASE"/>
    <property type="match status" value="1"/>
</dbReference>
<gene>
    <name evidence="10" type="ORF">EV383_1478</name>
</gene>
<evidence type="ECO:0000259" key="8">
    <source>
        <dbReference type="Pfam" id="PF00326"/>
    </source>
</evidence>
<dbReference type="Gene3D" id="3.40.50.1820">
    <property type="entry name" value="alpha/beta hydrolase"/>
    <property type="match status" value="1"/>
</dbReference>
<dbReference type="SUPFAM" id="SSF50993">
    <property type="entry name" value="Peptidase/esterase 'gauge' domain"/>
    <property type="match status" value="1"/>
</dbReference>
<comment type="catalytic activity">
    <reaction evidence="1">
        <text>Hydrolysis of Pro-|-Xaa &gt;&gt; Ala-|-Xaa in oligopeptides.</text>
        <dbReference type="EC" id="3.4.21.26"/>
    </reaction>
</comment>
<feature type="region of interest" description="Disordered" evidence="7">
    <location>
        <begin position="382"/>
        <end position="401"/>
    </location>
</feature>
<dbReference type="EC" id="3.4.21.26" evidence="3"/>
<keyword evidence="6" id="KW-0720">Serine protease</keyword>
<dbReference type="AlphaFoldDB" id="A0A4Q7URY3"/>
<accession>A0A4Q7URY3</accession>
<keyword evidence="11" id="KW-1185">Reference proteome</keyword>
<dbReference type="GO" id="GO:0004252">
    <property type="term" value="F:serine-type endopeptidase activity"/>
    <property type="evidence" value="ECO:0007669"/>
    <property type="project" value="UniProtKB-EC"/>
</dbReference>
<keyword evidence="4" id="KW-0645">Protease</keyword>
<reference evidence="10 11" key="1">
    <citation type="submission" date="2019-02" db="EMBL/GenBank/DDBJ databases">
        <title>Sequencing the genomes of 1000 actinobacteria strains.</title>
        <authorList>
            <person name="Klenk H.-P."/>
        </authorList>
    </citation>
    <scope>NUCLEOTIDE SEQUENCE [LARGE SCALE GENOMIC DNA]</scope>
    <source>
        <strain evidence="10 11">DSM 45779</strain>
    </source>
</reference>
<dbReference type="Pfam" id="PF02897">
    <property type="entry name" value="Peptidase_S9_N"/>
    <property type="match status" value="1"/>
</dbReference>
<feature type="region of interest" description="Disordered" evidence="7">
    <location>
        <begin position="430"/>
        <end position="461"/>
    </location>
</feature>
<evidence type="ECO:0000256" key="6">
    <source>
        <dbReference type="ARBA" id="ARBA00022825"/>
    </source>
</evidence>
<dbReference type="PROSITE" id="PS00708">
    <property type="entry name" value="PRO_ENDOPEP_SER"/>
    <property type="match status" value="1"/>
</dbReference>
<protein>
    <recommendedName>
        <fullName evidence="3">prolyl oligopeptidase</fullName>
        <ecNumber evidence="3">3.4.21.26</ecNumber>
    </recommendedName>
</protein>
<comment type="similarity">
    <text evidence="2">Belongs to the peptidase S9A family.</text>
</comment>
<feature type="compositionally biased region" description="Basic and acidic residues" evidence="7">
    <location>
        <begin position="449"/>
        <end position="461"/>
    </location>
</feature>
<dbReference type="Pfam" id="PF00326">
    <property type="entry name" value="Peptidase_S9"/>
    <property type="match status" value="1"/>
</dbReference>
<dbReference type="InterPro" id="IPR001375">
    <property type="entry name" value="Peptidase_S9_cat"/>
</dbReference>
<dbReference type="PANTHER" id="PTHR42881:SF2">
    <property type="entry name" value="PROLYL ENDOPEPTIDASE"/>
    <property type="match status" value="1"/>
</dbReference>
<dbReference type="RefSeq" id="WP_130289205.1">
    <property type="nucleotide sequence ID" value="NZ_SHKL01000001.1"/>
</dbReference>
<organism evidence="10 11">
    <name type="scientific">Pseudonocardia sediminis</name>
    <dbReference type="NCBI Taxonomy" id="1397368"/>
    <lineage>
        <taxon>Bacteria</taxon>
        <taxon>Bacillati</taxon>
        <taxon>Actinomycetota</taxon>
        <taxon>Actinomycetes</taxon>
        <taxon>Pseudonocardiales</taxon>
        <taxon>Pseudonocardiaceae</taxon>
        <taxon>Pseudonocardia</taxon>
    </lineage>
</organism>
<dbReference type="GO" id="GO:0070012">
    <property type="term" value="F:oligopeptidase activity"/>
    <property type="evidence" value="ECO:0007669"/>
    <property type="project" value="TreeGrafter"/>
</dbReference>
<dbReference type="PRINTS" id="PR00862">
    <property type="entry name" value="PROLIGOPTASE"/>
</dbReference>
<proteinExistence type="inferred from homology"/>
<evidence type="ECO:0000313" key="10">
    <source>
        <dbReference type="EMBL" id="RZT84627.1"/>
    </source>
</evidence>
<keyword evidence="5" id="KW-0378">Hydrolase</keyword>
<evidence type="ECO:0000259" key="9">
    <source>
        <dbReference type="Pfam" id="PF02897"/>
    </source>
</evidence>
<dbReference type="GO" id="GO:0005829">
    <property type="term" value="C:cytosol"/>
    <property type="evidence" value="ECO:0007669"/>
    <property type="project" value="TreeGrafter"/>
</dbReference>
<dbReference type="Gene3D" id="2.130.10.120">
    <property type="entry name" value="Prolyl oligopeptidase, N-terminal domain"/>
    <property type="match status" value="1"/>
</dbReference>
<comment type="caution">
    <text evidence="10">The sequence shown here is derived from an EMBL/GenBank/DDBJ whole genome shotgun (WGS) entry which is preliminary data.</text>
</comment>
<evidence type="ECO:0000256" key="4">
    <source>
        <dbReference type="ARBA" id="ARBA00022670"/>
    </source>
</evidence>
<dbReference type="InterPro" id="IPR023302">
    <property type="entry name" value="Pept_S9A_N"/>
</dbReference>
<feature type="domain" description="Peptidase S9A N-terminal" evidence="9">
    <location>
        <begin position="16"/>
        <end position="425"/>
    </location>
</feature>